<reference evidence="2 3" key="1">
    <citation type="submission" date="2016-10" db="EMBL/GenBank/DDBJ databases">
        <authorList>
            <person name="de Groot N.N."/>
        </authorList>
    </citation>
    <scope>NUCLEOTIDE SEQUENCE [LARGE SCALE GENOMIC DNA]</scope>
    <source>
        <strain evidence="2 3">AB35.6</strain>
    </source>
</reference>
<evidence type="ECO:0000313" key="2">
    <source>
        <dbReference type="EMBL" id="SEC50635.1"/>
    </source>
</evidence>
<proteinExistence type="predicted"/>
<dbReference type="EMBL" id="FNSD01000001">
    <property type="protein sequence ID" value="SEC50635.1"/>
    <property type="molecule type" value="Genomic_DNA"/>
</dbReference>
<name>A0A1H4T2C6_9BACT</name>
<dbReference type="InterPro" id="IPR011051">
    <property type="entry name" value="RmlC_Cupin_sf"/>
</dbReference>
<dbReference type="Gene3D" id="2.60.120.10">
    <property type="entry name" value="Jelly Rolls"/>
    <property type="match status" value="1"/>
</dbReference>
<dbReference type="PANTHER" id="PTHR36440:SF1">
    <property type="entry name" value="PUTATIVE (AFU_ORTHOLOGUE AFUA_8G07350)-RELATED"/>
    <property type="match status" value="1"/>
</dbReference>
<evidence type="ECO:0000259" key="1">
    <source>
        <dbReference type="Pfam" id="PF07883"/>
    </source>
</evidence>
<evidence type="ECO:0000313" key="3">
    <source>
        <dbReference type="Proteomes" id="UP000182409"/>
    </source>
</evidence>
<dbReference type="PANTHER" id="PTHR36440">
    <property type="entry name" value="PUTATIVE (AFU_ORTHOLOGUE AFUA_8G07350)-RELATED"/>
    <property type="match status" value="1"/>
</dbReference>
<dbReference type="AlphaFoldDB" id="A0A1H4T2C6"/>
<dbReference type="OrthoDB" id="9791637at2"/>
<dbReference type="Pfam" id="PF07883">
    <property type="entry name" value="Cupin_2"/>
    <property type="match status" value="1"/>
</dbReference>
<protein>
    <submittedName>
        <fullName evidence="2">Cupin domain protein</fullName>
    </submittedName>
</protein>
<sequence length="143" mass="15845">MQQQAGNAVVRLGGIELTFLVDETQGSDDLVIFEFLVQPGARVPEPHDHRNVDEFVYGLEGTLTSTVNGEARELKAGESLMIPRGVKHHHANLHDVPAKALVTLNPGSIGKRYFEEVREAMSDGPPDRARMIEIMARYELIVD</sequence>
<accession>A0A1H4T2C6</accession>
<dbReference type="InterPro" id="IPR013096">
    <property type="entry name" value="Cupin_2"/>
</dbReference>
<dbReference type="Proteomes" id="UP000182409">
    <property type="component" value="Unassembled WGS sequence"/>
</dbReference>
<gene>
    <name evidence="2" type="ORF">SAMN05443244_3627</name>
</gene>
<dbReference type="RefSeq" id="WP_074655360.1">
    <property type="nucleotide sequence ID" value="NZ_FNSD01000001.1"/>
</dbReference>
<dbReference type="SUPFAM" id="SSF51182">
    <property type="entry name" value="RmlC-like cupins"/>
    <property type="match status" value="1"/>
</dbReference>
<dbReference type="InterPro" id="IPR014710">
    <property type="entry name" value="RmlC-like_jellyroll"/>
</dbReference>
<dbReference type="InterPro" id="IPR053146">
    <property type="entry name" value="QDO-like"/>
</dbReference>
<organism evidence="2 3">
    <name type="scientific">Terriglobus roseus</name>
    <dbReference type="NCBI Taxonomy" id="392734"/>
    <lineage>
        <taxon>Bacteria</taxon>
        <taxon>Pseudomonadati</taxon>
        <taxon>Acidobacteriota</taxon>
        <taxon>Terriglobia</taxon>
        <taxon>Terriglobales</taxon>
        <taxon>Acidobacteriaceae</taxon>
        <taxon>Terriglobus</taxon>
    </lineage>
</organism>
<feature type="domain" description="Cupin type-2" evidence="1">
    <location>
        <begin position="34"/>
        <end position="102"/>
    </location>
</feature>